<gene>
    <name evidence="3" type="ORF">P5673_006020</name>
</gene>
<dbReference type="AlphaFoldDB" id="A0AAD9QX54"/>
<comment type="caution">
    <text evidence="3">The sequence shown here is derived from an EMBL/GenBank/DDBJ whole genome shotgun (WGS) entry which is preliminary data.</text>
</comment>
<feature type="coiled-coil region" evidence="1">
    <location>
        <begin position="1"/>
        <end position="28"/>
    </location>
</feature>
<reference evidence="3" key="1">
    <citation type="journal article" date="2023" name="G3 (Bethesda)">
        <title>Whole genome assembly and annotation of the endangered Caribbean coral Acropora cervicornis.</title>
        <authorList>
            <person name="Selwyn J.D."/>
            <person name="Vollmer S.V."/>
        </authorList>
    </citation>
    <scope>NUCLEOTIDE SEQUENCE</scope>
    <source>
        <strain evidence="3">K2</strain>
    </source>
</reference>
<evidence type="ECO:0000313" key="4">
    <source>
        <dbReference type="Proteomes" id="UP001249851"/>
    </source>
</evidence>
<protein>
    <submittedName>
        <fullName evidence="3">Uncharacterized protein</fullName>
    </submittedName>
</protein>
<keyword evidence="1" id="KW-0175">Coiled coil</keyword>
<dbReference type="EMBL" id="JARQWQ010000010">
    <property type="protein sequence ID" value="KAK2569129.1"/>
    <property type="molecule type" value="Genomic_DNA"/>
</dbReference>
<evidence type="ECO:0000256" key="1">
    <source>
        <dbReference type="SAM" id="Coils"/>
    </source>
</evidence>
<proteinExistence type="predicted"/>
<dbReference type="Proteomes" id="UP001249851">
    <property type="component" value="Unassembled WGS sequence"/>
</dbReference>
<sequence length="180" mass="20945">MKSVEGKLEKTRNENQVLKKEVKELKDSHQKLLPLASGRPMLSAPQMASDVQASLYLGELSRQLQGKMYAYVLPQSFSPIGNYKVKTIRRDVERLPKTAEEKEKARKRWEELQHKLNWSEMYEDAIKLLQENRNVDAHPIISAKLLHEAVEIMDARGKSKNRRRESLIITSTQNHQQRSR</sequence>
<evidence type="ECO:0000256" key="2">
    <source>
        <dbReference type="SAM" id="MobiDB-lite"/>
    </source>
</evidence>
<feature type="compositionally biased region" description="Polar residues" evidence="2">
    <location>
        <begin position="168"/>
        <end position="180"/>
    </location>
</feature>
<name>A0AAD9QX54_ACRCE</name>
<accession>A0AAD9QX54</accession>
<reference evidence="3" key="2">
    <citation type="journal article" date="2023" name="Science">
        <title>Genomic signatures of disease resistance in endangered staghorn corals.</title>
        <authorList>
            <person name="Vollmer S.V."/>
            <person name="Selwyn J.D."/>
            <person name="Despard B.A."/>
            <person name="Roesel C.L."/>
        </authorList>
    </citation>
    <scope>NUCLEOTIDE SEQUENCE</scope>
    <source>
        <strain evidence="3">K2</strain>
    </source>
</reference>
<evidence type="ECO:0000313" key="3">
    <source>
        <dbReference type="EMBL" id="KAK2569129.1"/>
    </source>
</evidence>
<keyword evidence="4" id="KW-1185">Reference proteome</keyword>
<feature type="region of interest" description="Disordered" evidence="2">
    <location>
        <begin position="156"/>
        <end position="180"/>
    </location>
</feature>
<organism evidence="3 4">
    <name type="scientific">Acropora cervicornis</name>
    <name type="common">Staghorn coral</name>
    <dbReference type="NCBI Taxonomy" id="6130"/>
    <lineage>
        <taxon>Eukaryota</taxon>
        <taxon>Metazoa</taxon>
        <taxon>Cnidaria</taxon>
        <taxon>Anthozoa</taxon>
        <taxon>Hexacorallia</taxon>
        <taxon>Scleractinia</taxon>
        <taxon>Astrocoeniina</taxon>
        <taxon>Acroporidae</taxon>
        <taxon>Acropora</taxon>
    </lineage>
</organism>